<sequence>VTQDNKKVFFTENEIKQIRKLKVETKISDTDYMTAHPEINLVIKELYKIILQKKPSNEEIFPFVANYFAQLEEDWIKAQQ</sequence>
<evidence type="ECO:0008006" key="2">
    <source>
        <dbReference type="Google" id="ProtNLM"/>
    </source>
</evidence>
<reference evidence="1" key="1">
    <citation type="submission" date="2015-07" db="EMBL/GenBank/DDBJ databases">
        <title>Adaptation to a free-living lifestyle via gene acquisitions in the diplomonad Trepomonas sp. PC1.</title>
        <authorList>
            <person name="Xu F."/>
            <person name="Jerlstrom-Hultqvist J."/>
            <person name="Kolisko M."/>
            <person name="Simpson A.G.B."/>
            <person name="Roger A.J."/>
            <person name="Svard S.G."/>
            <person name="Andersson J.O."/>
        </authorList>
    </citation>
    <scope>NUCLEOTIDE SEQUENCE</scope>
    <source>
        <strain evidence="1">PC1</strain>
    </source>
</reference>
<accession>A0A146KBV2</accession>
<protein>
    <recommendedName>
        <fullName evidence="2">RIIa domain-containing protein</fullName>
    </recommendedName>
</protein>
<name>A0A146KBV2_9EUKA</name>
<evidence type="ECO:0000313" key="1">
    <source>
        <dbReference type="EMBL" id="JAP94282.1"/>
    </source>
</evidence>
<feature type="non-terminal residue" evidence="1">
    <location>
        <position position="1"/>
    </location>
</feature>
<organism evidence="1">
    <name type="scientific">Trepomonas sp. PC1</name>
    <dbReference type="NCBI Taxonomy" id="1076344"/>
    <lineage>
        <taxon>Eukaryota</taxon>
        <taxon>Metamonada</taxon>
        <taxon>Diplomonadida</taxon>
        <taxon>Hexamitidae</taxon>
        <taxon>Hexamitinae</taxon>
        <taxon>Trepomonas</taxon>
    </lineage>
</organism>
<dbReference type="EMBL" id="GDID01002324">
    <property type="protein sequence ID" value="JAP94282.1"/>
    <property type="molecule type" value="Transcribed_RNA"/>
</dbReference>
<dbReference type="AlphaFoldDB" id="A0A146KBV2"/>
<proteinExistence type="predicted"/>
<gene>
    <name evidence="1" type="ORF">TPC1_13130</name>
</gene>